<organism evidence="1">
    <name type="scientific">Iconisemion striatum</name>
    <dbReference type="NCBI Taxonomy" id="60296"/>
    <lineage>
        <taxon>Eukaryota</taxon>
        <taxon>Metazoa</taxon>
        <taxon>Chordata</taxon>
        <taxon>Craniata</taxon>
        <taxon>Vertebrata</taxon>
        <taxon>Euteleostomi</taxon>
        <taxon>Actinopterygii</taxon>
        <taxon>Neopterygii</taxon>
        <taxon>Teleostei</taxon>
        <taxon>Neoteleostei</taxon>
        <taxon>Acanthomorphata</taxon>
        <taxon>Ovalentaria</taxon>
        <taxon>Atherinomorphae</taxon>
        <taxon>Cyprinodontiformes</taxon>
        <taxon>Nothobranchiidae</taxon>
        <taxon>Iconisemion</taxon>
    </lineage>
</organism>
<dbReference type="PANTHER" id="PTHR46609">
    <property type="entry name" value="EXONUCLEASE, PHAGE-TYPE/RECB, C-TERMINAL DOMAIN-CONTAINING PROTEIN"/>
    <property type="match status" value="1"/>
</dbReference>
<dbReference type="InterPro" id="IPR011604">
    <property type="entry name" value="PDDEXK-like_dom_sf"/>
</dbReference>
<accession>A0A1A7XAV4</accession>
<name>A0A1A7XAV4_9TELE</name>
<dbReference type="Gene3D" id="3.90.320.10">
    <property type="match status" value="1"/>
</dbReference>
<dbReference type="EMBL" id="HADW01013837">
    <property type="protein sequence ID" value="SBP15237.1"/>
    <property type="molecule type" value="Transcribed_RNA"/>
</dbReference>
<dbReference type="InterPro" id="IPR051703">
    <property type="entry name" value="NF-kappa-B_Signaling_Reg"/>
</dbReference>
<reference evidence="1" key="2">
    <citation type="submission" date="2016-06" db="EMBL/GenBank/DDBJ databases">
        <title>The genome of a short-lived fish provides insights into sex chromosome evolution and the genetic control of aging.</title>
        <authorList>
            <person name="Reichwald K."/>
            <person name="Felder M."/>
            <person name="Petzold A."/>
            <person name="Koch P."/>
            <person name="Groth M."/>
            <person name="Platzer M."/>
        </authorList>
    </citation>
    <scope>NUCLEOTIDE SEQUENCE</scope>
    <source>
        <tissue evidence="1">Brain</tissue>
    </source>
</reference>
<dbReference type="InterPro" id="IPR011335">
    <property type="entry name" value="Restrct_endonuc-II-like"/>
</dbReference>
<dbReference type="SUPFAM" id="SSF52980">
    <property type="entry name" value="Restriction endonuclease-like"/>
    <property type="match status" value="1"/>
</dbReference>
<dbReference type="GO" id="GO:0006281">
    <property type="term" value="P:DNA repair"/>
    <property type="evidence" value="ECO:0007669"/>
    <property type="project" value="UniProtKB-ARBA"/>
</dbReference>
<dbReference type="PANTHER" id="PTHR46609:SF7">
    <property type="match status" value="1"/>
</dbReference>
<reference evidence="1" key="1">
    <citation type="submission" date="2016-05" db="EMBL/GenBank/DDBJ databases">
        <authorList>
            <person name="Lavstsen T."/>
            <person name="Jespersen J.S."/>
        </authorList>
    </citation>
    <scope>NUCLEOTIDE SEQUENCE</scope>
    <source>
        <tissue evidence="1">Brain</tissue>
    </source>
</reference>
<proteinExistence type="predicted"/>
<protein>
    <submittedName>
        <fullName evidence="1">Si:ch211-166e11.5</fullName>
    </submittedName>
</protein>
<dbReference type="AlphaFoldDB" id="A0A1A7XAV4"/>
<evidence type="ECO:0000313" key="1">
    <source>
        <dbReference type="EMBL" id="SBP15237.1"/>
    </source>
</evidence>
<gene>
    <name evidence="1" type="primary">SI:CH211-166E11.5</name>
</gene>
<sequence>MIINKSLMLSKAEQKSFLSRLYESYKDFPEDQKPLIAQMNLTADVEMVQCAFGEVPKGSPLSYQFPVPSAKDFMVHDDAPPQPELPLFSCILEQASNIPTLSAMDQYHLNNMHVSWEEAHNLERSTRGCKESDKKLEKMRLISRFKEISKLKPGQSNAEKLVLKIRHGKPKTFKILSGQGGPEHLKLEATREYCRNLCVNLFSCGLVIPPYAPWMGAFPDGVVYDPTEKNIFGLLHTKYVEDSYMECSFLACREYGIQLKKSDQHYWHIQGELMVTGMTWCDLLVHSTNDMLVQRIYRDETTIKCLKSKLEEFFYYYYLPKLNYQR</sequence>